<reference evidence="1" key="1">
    <citation type="journal article" date="2021" name="Environ. Microbiol.">
        <title>Gene family expansions and transcriptome signatures uncover fungal adaptations to wood decay.</title>
        <authorList>
            <person name="Hage H."/>
            <person name="Miyauchi S."/>
            <person name="Viragh M."/>
            <person name="Drula E."/>
            <person name="Min B."/>
            <person name="Chaduli D."/>
            <person name="Navarro D."/>
            <person name="Favel A."/>
            <person name="Norest M."/>
            <person name="Lesage-Meessen L."/>
            <person name="Balint B."/>
            <person name="Merenyi Z."/>
            <person name="de Eugenio L."/>
            <person name="Morin E."/>
            <person name="Martinez A.T."/>
            <person name="Baldrian P."/>
            <person name="Stursova M."/>
            <person name="Martinez M.J."/>
            <person name="Novotny C."/>
            <person name="Magnuson J.K."/>
            <person name="Spatafora J.W."/>
            <person name="Maurice S."/>
            <person name="Pangilinan J."/>
            <person name="Andreopoulos W."/>
            <person name="LaButti K."/>
            <person name="Hundley H."/>
            <person name="Na H."/>
            <person name="Kuo A."/>
            <person name="Barry K."/>
            <person name="Lipzen A."/>
            <person name="Henrissat B."/>
            <person name="Riley R."/>
            <person name="Ahrendt S."/>
            <person name="Nagy L.G."/>
            <person name="Grigoriev I.V."/>
            <person name="Martin F."/>
            <person name="Rosso M.N."/>
        </authorList>
    </citation>
    <scope>NUCLEOTIDE SEQUENCE</scope>
    <source>
        <strain evidence="1">CBS 384.51</strain>
    </source>
</reference>
<keyword evidence="2" id="KW-1185">Reference proteome</keyword>
<evidence type="ECO:0000313" key="2">
    <source>
        <dbReference type="Proteomes" id="UP001055072"/>
    </source>
</evidence>
<organism evidence="1 2">
    <name type="scientific">Irpex rosettiformis</name>
    <dbReference type="NCBI Taxonomy" id="378272"/>
    <lineage>
        <taxon>Eukaryota</taxon>
        <taxon>Fungi</taxon>
        <taxon>Dikarya</taxon>
        <taxon>Basidiomycota</taxon>
        <taxon>Agaricomycotina</taxon>
        <taxon>Agaricomycetes</taxon>
        <taxon>Polyporales</taxon>
        <taxon>Irpicaceae</taxon>
        <taxon>Irpex</taxon>
    </lineage>
</organism>
<protein>
    <submittedName>
        <fullName evidence="1">Uncharacterized protein</fullName>
    </submittedName>
</protein>
<sequence length="169" mass="20312">MLTLCKISKAVISYRLARNALQKLGSANMAIYKVLEDKHLTVNKDITQENRAGQRWDIMPWFWFSGEPRTEGSSTWMKEFYRITWLRAKQRRDRWNEEVQQCAADMLMTRNWFSFQIHIWEQKAEEGRAGDEVGKQCYANQQVHMWQTFLERSKVFIPYIANHYIQRLN</sequence>
<evidence type="ECO:0000313" key="1">
    <source>
        <dbReference type="EMBL" id="KAI0085978.1"/>
    </source>
</evidence>
<dbReference type="Proteomes" id="UP001055072">
    <property type="component" value="Unassembled WGS sequence"/>
</dbReference>
<comment type="caution">
    <text evidence="1">The sequence shown here is derived from an EMBL/GenBank/DDBJ whole genome shotgun (WGS) entry which is preliminary data.</text>
</comment>
<accession>A0ACB8TV88</accession>
<proteinExistence type="predicted"/>
<gene>
    <name evidence="1" type="ORF">BDY19DRAFT_895823</name>
</gene>
<dbReference type="EMBL" id="MU274927">
    <property type="protein sequence ID" value="KAI0085978.1"/>
    <property type="molecule type" value="Genomic_DNA"/>
</dbReference>
<name>A0ACB8TV88_9APHY</name>